<dbReference type="PANTHER" id="PTHR46457:SF1">
    <property type="entry name" value="DNA REPAIR PROTEIN RAD51 HOMOLOG 4"/>
    <property type="match status" value="1"/>
</dbReference>
<dbReference type="GO" id="GO:0005657">
    <property type="term" value="C:replication fork"/>
    <property type="evidence" value="ECO:0007669"/>
    <property type="project" value="TreeGrafter"/>
</dbReference>
<evidence type="ECO:0000256" key="1">
    <source>
        <dbReference type="ARBA" id="ARBA00004123"/>
    </source>
</evidence>
<dbReference type="GO" id="GO:0000400">
    <property type="term" value="F:four-way junction DNA binding"/>
    <property type="evidence" value="ECO:0007669"/>
    <property type="project" value="TreeGrafter"/>
</dbReference>
<dbReference type="InterPro" id="IPR051988">
    <property type="entry name" value="HRR_RAD51_Paralog"/>
</dbReference>
<dbReference type="GO" id="GO:0005524">
    <property type="term" value="F:ATP binding"/>
    <property type="evidence" value="ECO:0007669"/>
    <property type="project" value="InterPro"/>
</dbReference>
<sequence length="365" mass="39369">MKRLLSQPPVSAPADQVAAVLPHVRRIEDFVSRAVVSESLAQAIAAPHLAGPLALRQLALDVSTQLRPRLERASEVYERQMAQDTLLKTGARLLDEALGGGVATGEVTELIGPPLAGKSQLAMAMCAQQLASTSSRVLFVDTCCGFRAERVYQMMGTVAHKMTREQRKERLGQLLVRCATSLLALLEVVDQLSSELAAGGGGGMRLFVIDSVYSALIGDHTNISCSATGAQVARLQQSLRRLASYHRLAVVLINSAIPVSSSRDAVLSGSSQAPLPQQVVGCHQQFWRAALGQQWLHTADVRIALRPDPDASPELFPIPHLLSIIKCSLSERNIATADDCISLTITSRGVHAEMRSTQRTLDFRC</sequence>
<proteinExistence type="predicted"/>
<dbReference type="Pfam" id="PF08423">
    <property type="entry name" value="Rad51"/>
    <property type="match status" value="1"/>
</dbReference>
<dbReference type="GO" id="GO:0042148">
    <property type="term" value="P:DNA strand invasion"/>
    <property type="evidence" value="ECO:0007669"/>
    <property type="project" value="TreeGrafter"/>
</dbReference>
<accession>A0AB34K948</accession>
<evidence type="ECO:0000259" key="3">
    <source>
        <dbReference type="PROSITE" id="PS50162"/>
    </source>
</evidence>
<dbReference type="GO" id="GO:0007131">
    <property type="term" value="P:reciprocal meiotic recombination"/>
    <property type="evidence" value="ECO:0007669"/>
    <property type="project" value="TreeGrafter"/>
</dbReference>
<dbReference type="EMBL" id="JBGBPQ010000001">
    <property type="protein sequence ID" value="KAL1530880.1"/>
    <property type="molecule type" value="Genomic_DNA"/>
</dbReference>
<name>A0AB34K948_PRYPA</name>
<dbReference type="GO" id="GO:0033063">
    <property type="term" value="C:Rad51B-Rad51C-Rad51D-XRCC2 complex"/>
    <property type="evidence" value="ECO:0007669"/>
    <property type="project" value="TreeGrafter"/>
</dbReference>
<dbReference type="SUPFAM" id="SSF52540">
    <property type="entry name" value="P-loop containing nucleoside triphosphate hydrolases"/>
    <property type="match status" value="1"/>
</dbReference>
<dbReference type="PROSITE" id="PS50162">
    <property type="entry name" value="RECA_2"/>
    <property type="match status" value="1"/>
</dbReference>
<keyword evidence="5" id="KW-1185">Reference proteome</keyword>
<dbReference type="GO" id="GO:0000723">
    <property type="term" value="P:telomere maintenance"/>
    <property type="evidence" value="ECO:0007669"/>
    <property type="project" value="TreeGrafter"/>
</dbReference>
<dbReference type="GO" id="GO:0003697">
    <property type="term" value="F:single-stranded DNA binding"/>
    <property type="evidence" value="ECO:0007669"/>
    <property type="project" value="TreeGrafter"/>
</dbReference>
<dbReference type="PANTHER" id="PTHR46457">
    <property type="entry name" value="DNA REPAIR PROTEIN RAD51 HOMOLOG 4"/>
    <property type="match status" value="1"/>
</dbReference>
<dbReference type="Proteomes" id="UP001515480">
    <property type="component" value="Unassembled WGS sequence"/>
</dbReference>
<keyword evidence="2" id="KW-0539">Nucleus</keyword>
<feature type="domain" description="RecA family profile 1" evidence="3">
    <location>
        <begin position="83"/>
        <end position="256"/>
    </location>
</feature>
<dbReference type="InterPro" id="IPR020588">
    <property type="entry name" value="RecA_ATP-bd"/>
</dbReference>
<evidence type="ECO:0000313" key="5">
    <source>
        <dbReference type="Proteomes" id="UP001515480"/>
    </source>
</evidence>
<dbReference type="AlphaFoldDB" id="A0AB34K948"/>
<organism evidence="4 5">
    <name type="scientific">Prymnesium parvum</name>
    <name type="common">Toxic golden alga</name>
    <dbReference type="NCBI Taxonomy" id="97485"/>
    <lineage>
        <taxon>Eukaryota</taxon>
        <taxon>Haptista</taxon>
        <taxon>Haptophyta</taxon>
        <taxon>Prymnesiophyceae</taxon>
        <taxon>Prymnesiales</taxon>
        <taxon>Prymnesiaceae</taxon>
        <taxon>Prymnesium</taxon>
    </lineage>
</organism>
<reference evidence="4 5" key="1">
    <citation type="journal article" date="2024" name="Science">
        <title>Giant polyketide synthase enzymes in the biosynthesis of giant marine polyether toxins.</title>
        <authorList>
            <person name="Fallon T.R."/>
            <person name="Shende V.V."/>
            <person name="Wierzbicki I.H."/>
            <person name="Pendleton A.L."/>
            <person name="Watervoot N.F."/>
            <person name="Auber R.P."/>
            <person name="Gonzalez D.J."/>
            <person name="Wisecaver J.H."/>
            <person name="Moore B.S."/>
        </authorList>
    </citation>
    <scope>NUCLEOTIDE SEQUENCE [LARGE SCALE GENOMIC DNA]</scope>
    <source>
        <strain evidence="4 5">12B1</strain>
    </source>
</reference>
<gene>
    <name evidence="4" type="ORF">AB1Y20_001773</name>
</gene>
<evidence type="ECO:0000256" key="2">
    <source>
        <dbReference type="ARBA" id="ARBA00023242"/>
    </source>
</evidence>
<comment type="caution">
    <text evidence="4">The sequence shown here is derived from an EMBL/GenBank/DDBJ whole genome shotgun (WGS) entry which is preliminary data.</text>
</comment>
<dbReference type="Gene3D" id="3.40.50.300">
    <property type="entry name" value="P-loop containing nucleotide triphosphate hydrolases"/>
    <property type="match status" value="1"/>
</dbReference>
<dbReference type="GO" id="GO:0005815">
    <property type="term" value="C:microtubule organizing center"/>
    <property type="evidence" value="ECO:0007669"/>
    <property type="project" value="TreeGrafter"/>
</dbReference>
<dbReference type="GO" id="GO:0140664">
    <property type="term" value="F:ATP-dependent DNA damage sensor activity"/>
    <property type="evidence" value="ECO:0007669"/>
    <property type="project" value="InterPro"/>
</dbReference>
<protein>
    <recommendedName>
        <fullName evidence="3">RecA family profile 1 domain-containing protein</fullName>
    </recommendedName>
</protein>
<dbReference type="InterPro" id="IPR013632">
    <property type="entry name" value="Rad51_C"/>
</dbReference>
<dbReference type="InterPro" id="IPR027417">
    <property type="entry name" value="P-loop_NTPase"/>
</dbReference>
<evidence type="ECO:0000313" key="4">
    <source>
        <dbReference type="EMBL" id="KAL1530880.1"/>
    </source>
</evidence>
<dbReference type="GO" id="GO:0000724">
    <property type="term" value="P:double-strand break repair via homologous recombination"/>
    <property type="evidence" value="ECO:0007669"/>
    <property type="project" value="TreeGrafter"/>
</dbReference>
<comment type="subcellular location">
    <subcellularLocation>
        <location evidence="1">Nucleus</location>
    </subcellularLocation>
</comment>